<feature type="chain" id="PRO_5038961291" description="Lipoprotein LpqN" evidence="2">
    <location>
        <begin position="25"/>
        <end position="199"/>
    </location>
</feature>
<evidence type="ECO:0000313" key="3">
    <source>
        <dbReference type="EMBL" id="TQL78015.1"/>
    </source>
</evidence>
<organism evidence="3 4">
    <name type="scientific">Stackebrandtia endophytica</name>
    <dbReference type="NCBI Taxonomy" id="1496996"/>
    <lineage>
        <taxon>Bacteria</taxon>
        <taxon>Bacillati</taxon>
        <taxon>Actinomycetota</taxon>
        <taxon>Actinomycetes</taxon>
        <taxon>Glycomycetales</taxon>
        <taxon>Glycomycetaceae</taxon>
        <taxon>Stackebrandtia</taxon>
    </lineage>
</organism>
<dbReference type="OrthoDB" id="5195881at2"/>
<dbReference type="RefSeq" id="WP_142041810.1">
    <property type="nucleotide sequence ID" value="NZ_JBHTGS010000001.1"/>
</dbReference>
<sequence>MRRTKALASSAAVAVMLTLTACGAEEPTVADPETSESTQPPATAPAELTYSAPDGFTSVSNAEIEYPVTAEYSASALQLDDATSNEMIYVVSYLLEPDTPTENRNQQEVLLADYDKVIGNLDDGAVNLALVGGDKGLFRRALYANSSGKRVYQDNTYLFYGLQVIQITCQWDEKDSTPEIRTAMYQGCQAVQQSLEITH</sequence>
<protein>
    <recommendedName>
        <fullName evidence="5">Lipoprotein LpqN</fullName>
    </recommendedName>
</protein>
<evidence type="ECO:0000256" key="1">
    <source>
        <dbReference type="SAM" id="MobiDB-lite"/>
    </source>
</evidence>
<dbReference type="EMBL" id="VFOW01000001">
    <property type="protein sequence ID" value="TQL78015.1"/>
    <property type="molecule type" value="Genomic_DNA"/>
</dbReference>
<accession>A0A543AZK2</accession>
<dbReference type="Proteomes" id="UP000317043">
    <property type="component" value="Unassembled WGS sequence"/>
</dbReference>
<feature type="region of interest" description="Disordered" evidence="1">
    <location>
        <begin position="27"/>
        <end position="51"/>
    </location>
</feature>
<gene>
    <name evidence="3" type="ORF">FB566_3590</name>
</gene>
<keyword evidence="2" id="KW-0732">Signal</keyword>
<dbReference type="PROSITE" id="PS51257">
    <property type="entry name" value="PROKAR_LIPOPROTEIN"/>
    <property type="match status" value="1"/>
</dbReference>
<dbReference type="AlphaFoldDB" id="A0A543AZK2"/>
<comment type="caution">
    <text evidence="3">The sequence shown here is derived from an EMBL/GenBank/DDBJ whole genome shotgun (WGS) entry which is preliminary data.</text>
</comment>
<proteinExistence type="predicted"/>
<evidence type="ECO:0000313" key="4">
    <source>
        <dbReference type="Proteomes" id="UP000317043"/>
    </source>
</evidence>
<evidence type="ECO:0000256" key="2">
    <source>
        <dbReference type="SAM" id="SignalP"/>
    </source>
</evidence>
<evidence type="ECO:0008006" key="5">
    <source>
        <dbReference type="Google" id="ProtNLM"/>
    </source>
</evidence>
<keyword evidence="4" id="KW-1185">Reference proteome</keyword>
<name>A0A543AZK2_9ACTN</name>
<reference evidence="3 4" key="1">
    <citation type="submission" date="2019-06" db="EMBL/GenBank/DDBJ databases">
        <title>Sequencing the genomes of 1000 actinobacteria strains.</title>
        <authorList>
            <person name="Klenk H.-P."/>
        </authorList>
    </citation>
    <scope>NUCLEOTIDE SEQUENCE [LARGE SCALE GENOMIC DNA]</scope>
    <source>
        <strain evidence="3 4">DSM 45928</strain>
    </source>
</reference>
<feature type="signal peptide" evidence="2">
    <location>
        <begin position="1"/>
        <end position="24"/>
    </location>
</feature>
<dbReference type="InParanoid" id="A0A543AZK2"/>